<name>A0A5B0QEN4_PUCGR</name>
<gene>
    <name evidence="2" type="ORF">PGT21_006749</name>
</gene>
<dbReference type="PANTHER" id="PTHR43785">
    <property type="entry name" value="GAMMA-GLUTAMYLPUTRESCINE SYNTHETASE"/>
    <property type="match status" value="1"/>
</dbReference>
<dbReference type="OrthoDB" id="77835at2759"/>
<dbReference type="InterPro" id="IPR036651">
    <property type="entry name" value="Gln_synt_N_sf"/>
</dbReference>
<dbReference type="GO" id="GO:0004356">
    <property type="term" value="F:glutamine synthetase activity"/>
    <property type="evidence" value="ECO:0007669"/>
    <property type="project" value="InterPro"/>
</dbReference>
<evidence type="ECO:0000313" key="3">
    <source>
        <dbReference type="Proteomes" id="UP000324748"/>
    </source>
</evidence>
<sequence>MSSKPKSETIDELVEHWKRRLDTYDKVKLAGIDADGVLRGKLVSKNKLLSAIKSDGLGWCSVIFGWDIHDRTYDPELKISNSQNGYRDLRARVDLESMRYVPWELKDLDCTDNYGTPFFLIDFYDPSDPKTPLCACPRGLLKTVLAKLKNQAGMVALAGIEVRATFLLSLRALNKC</sequence>
<dbReference type="Proteomes" id="UP000324748">
    <property type="component" value="Unassembled WGS sequence"/>
</dbReference>
<organism evidence="2 3">
    <name type="scientific">Puccinia graminis f. sp. tritici</name>
    <dbReference type="NCBI Taxonomy" id="56615"/>
    <lineage>
        <taxon>Eukaryota</taxon>
        <taxon>Fungi</taxon>
        <taxon>Dikarya</taxon>
        <taxon>Basidiomycota</taxon>
        <taxon>Pucciniomycotina</taxon>
        <taxon>Pucciniomycetes</taxon>
        <taxon>Pucciniales</taxon>
        <taxon>Pucciniaceae</taxon>
        <taxon>Puccinia</taxon>
    </lineage>
</organism>
<protein>
    <recommendedName>
        <fullName evidence="4">Glutamine synthetase</fullName>
    </recommendedName>
</protein>
<evidence type="ECO:0000256" key="1">
    <source>
        <dbReference type="ARBA" id="ARBA00022598"/>
    </source>
</evidence>
<dbReference type="Gene3D" id="3.10.20.70">
    <property type="entry name" value="Glutamine synthetase, N-terminal domain"/>
    <property type="match status" value="1"/>
</dbReference>
<evidence type="ECO:0000313" key="2">
    <source>
        <dbReference type="EMBL" id="KAA1111631.1"/>
    </source>
</evidence>
<accession>A0A5B0QEN4</accession>
<dbReference type="AlphaFoldDB" id="A0A5B0QEN4"/>
<dbReference type="GO" id="GO:0006542">
    <property type="term" value="P:glutamine biosynthetic process"/>
    <property type="evidence" value="ECO:0007669"/>
    <property type="project" value="InterPro"/>
</dbReference>
<evidence type="ECO:0008006" key="4">
    <source>
        <dbReference type="Google" id="ProtNLM"/>
    </source>
</evidence>
<keyword evidence="3" id="KW-1185">Reference proteome</keyword>
<comment type="caution">
    <text evidence="2">The sequence shown here is derived from an EMBL/GenBank/DDBJ whole genome shotgun (WGS) entry which is preliminary data.</text>
</comment>
<reference evidence="2 3" key="1">
    <citation type="submission" date="2019-05" db="EMBL/GenBank/DDBJ databases">
        <title>Emergence of the Ug99 lineage of the wheat stem rust pathogen through somatic hybridization.</title>
        <authorList>
            <person name="Li F."/>
            <person name="Upadhyaya N.M."/>
            <person name="Sperschneider J."/>
            <person name="Matny O."/>
            <person name="Nguyen-Phuc H."/>
            <person name="Mago R."/>
            <person name="Raley C."/>
            <person name="Miller M.E."/>
            <person name="Silverstein K.A.T."/>
            <person name="Henningsen E."/>
            <person name="Hirsch C.D."/>
            <person name="Visser B."/>
            <person name="Pretorius Z.A."/>
            <person name="Steffenson B.J."/>
            <person name="Schwessinger B."/>
            <person name="Dodds P.N."/>
            <person name="Figueroa M."/>
        </authorList>
    </citation>
    <scope>NUCLEOTIDE SEQUENCE [LARGE SCALE GENOMIC DNA]</scope>
    <source>
        <strain evidence="2">21-0</strain>
    </source>
</reference>
<dbReference type="EMBL" id="VSWC01000016">
    <property type="protein sequence ID" value="KAA1111631.1"/>
    <property type="molecule type" value="Genomic_DNA"/>
</dbReference>
<keyword evidence="1" id="KW-0436">Ligase</keyword>
<dbReference type="PANTHER" id="PTHR43785:SF12">
    <property type="entry name" value="TYPE-1 GLUTAMINE SYNTHETASE 2"/>
    <property type="match status" value="1"/>
</dbReference>
<proteinExistence type="predicted"/>